<dbReference type="PANTHER" id="PTHR45694:SF18">
    <property type="entry name" value="GLUTAREDOXIN-1-RELATED"/>
    <property type="match status" value="1"/>
</dbReference>
<protein>
    <submittedName>
        <fullName evidence="10">LAFE_0G01244g1_1</fullName>
    </submittedName>
</protein>
<evidence type="ECO:0000256" key="8">
    <source>
        <dbReference type="SAM" id="SignalP"/>
    </source>
</evidence>
<evidence type="ECO:0000256" key="7">
    <source>
        <dbReference type="ARBA" id="ARBA00047960"/>
    </source>
</evidence>
<sequence length="138" mass="15085">MSTSLGLQLGLLLLTVFLIRRFFTSATRAMASPETIKKVKALIQENNIFIASKTYCPYCQATLKTIFEDKKVPKTSALVLQLNQMEDGAEIQEALTEITGQRTVPNIFILGEHIGGNSDLQALEASGKLDALLEKALA</sequence>
<dbReference type="PROSITE" id="PS51354">
    <property type="entry name" value="GLUTAREDOXIN_2"/>
    <property type="match status" value="1"/>
</dbReference>
<reference evidence="10 11" key="1">
    <citation type="submission" date="2016-03" db="EMBL/GenBank/DDBJ databases">
        <authorList>
            <person name="Devillers H."/>
        </authorList>
    </citation>
    <scope>NUCLEOTIDE SEQUENCE [LARGE SCALE GENOMIC DNA]</scope>
    <source>
        <strain evidence="10">CBS 6772</strain>
    </source>
</reference>
<dbReference type="InterPro" id="IPR036249">
    <property type="entry name" value="Thioredoxin-like_sf"/>
</dbReference>
<keyword evidence="11" id="KW-1185">Reference proteome</keyword>
<dbReference type="OrthoDB" id="418495at2759"/>
<keyword evidence="3" id="KW-0249">Electron transport</keyword>
<dbReference type="GO" id="GO:0034599">
    <property type="term" value="P:cellular response to oxidative stress"/>
    <property type="evidence" value="ECO:0007669"/>
    <property type="project" value="TreeGrafter"/>
</dbReference>
<dbReference type="AlphaFoldDB" id="A0A1G4MGI5"/>
<accession>A0A1G4MGI5</accession>
<name>A0A1G4MGI5_LACFM</name>
<evidence type="ECO:0000313" key="10">
    <source>
        <dbReference type="EMBL" id="SCW03023.1"/>
    </source>
</evidence>
<gene>
    <name evidence="10" type="ORF">LAFE_0G01244G</name>
</gene>
<dbReference type="NCBIfam" id="TIGR02180">
    <property type="entry name" value="GRX_euk"/>
    <property type="match status" value="1"/>
</dbReference>
<dbReference type="PROSITE" id="PS00195">
    <property type="entry name" value="GLUTAREDOXIN_1"/>
    <property type="match status" value="1"/>
</dbReference>
<dbReference type="EMBL" id="LT598486">
    <property type="protein sequence ID" value="SCW03023.1"/>
    <property type="molecule type" value="Genomic_DNA"/>
</dbReference>
<keyword evidence="8" id="KW-0732">Signal</keyword>
<dbReference type="PANTHER" id="PTHR45694">
    <property type="entry name" value="GLUTAREDOXIN 2"/>
    <property type="match status" value="1"/>
</dbReference>
<evidence type="ECO:0000256" key="4">
    <source>
        <dbReference type="ARBA" id="ARBA00023157"/>
    </source>
</evidence>
<dbReference type="SUPFAM" id="SSF52833">
    <property type="entry name" value="Thioredoxin-like"/>
    <property type="match status" value="1"/>
</dbReference>
<dbReference type="GO" id="GO:0005634">
    <property type="term" value="C:nucleus"/>
    <property type="evidence" value="ECO:0007669"/>
    <property type="project" value="TreeGrafter"/>
</dbReference>
<evidence type="ECO:0000256" key="2">
    <source>
        <dbReference type="ARBA" id="ARBA00022448"/>
    </source>
</evidence>
<dbReference type="GO" id="GO:0004602">
    <property type="term" value="F:glutathione peroxidase activity"/>
    <property type="evidence" value="ECO:0007669"/>
    <property type="project" value="UniProtKB-EC"/>
</dbReference>
<proteinExistence type="predicted"/>
<dbReference type="FunFam" id="3.40.30.10:FF:000026">
    <property type="entry name" value="Glutaredoxin 2"/>
    <property type="match status" value="1"/>
</dbReference>
<dbReference type="InterPro" id="IPR002109">
    <property type="entry name" value="Glutaredoxin"/>
</dbReference>
<dbReference type="Pfam" id="PF00462">
    <property type="entry name" value="Glutaredoxin"/>
    <property type="match status" value="1"/>
</dbReference>
<dbReference type="GO" id="GO:0005737">
    <property type="term" value="C:cytoplasm"/>
    <property type="evidence" value="ECO:0007669"/>
    <property type="project" value="TreeGrafter"/>
</dbReference>
<comment type="catalytic activity">
    <reaction evidence="6">
        <text>1-chloro-2,4-dinitrobenzene + glutathione = 2,4-dinitrophenyl-S-glutathione + chloride + H(+)</text>
        <dbReference type="Rhea" id="RHEA:51220"/>
        <dbReference type="ChEBI" id="CHEBI:15378"/>
        <dbReference type="ChEBI" id="CHEBI:17996"/>
        <dbReference type="ChEBI" id="CHEBI:34718"/>
        <dbReference type="ChEBI" id="CHEBI:57925"/>
        <dbReference type="ChEBI" id="CHEBI:133977"/>
        <dbReference type="EC" id="2.5.1.18"/>
    </reaction>
</comment>
<feature type="signal peptide" evidence="8">
    <location>
        <begin position="1"/>
        <end position="26"/>
    </location>
</feature>
<dbReference type="Proteomes" id="UP000190831">
    <property type="component" value="Chromosome G"/>
</dbReference>
<keyword evidence="5" id="KW-0676">Redox-active center</keyword>
<dbReference type="Gene3D" id="3.40.30.10">
    <property type="entry name" value="Glutaredoxin"/>
    <property type="match status" value="1"/>
</dbReference>
<dbReference type="InterPro" id="IPR011767">
    <property type="entry name" value="GLR_AS"/>
</dbReference>
<dbReference type="STRING" id="4955.A0A1G4MGI5"/>
<dbReference type="GO" id="GO:0015038">
    <property type="term" value="F:glutathione disulfide oxidoreductase activity"/>
    <property type="evidence" value="ECO:0007669"/>
    <property type="project" value="TreeGrafter"/>
</dbReference>
<evidence type="ECO:0000259" key="9">
    <source>
        <dbReference type="Pfam" id="PF00462"/>
    </source>
</evidence>
<evidence type="ECO:0000256" key="5">
    <source>
        <dbReference type="ARBA" id="ARBA00023284"/>
    </source>
</evidence>
<comment type="catalytic activity">
    <reaction evidence="7">
        <text>RX + glutathione = an S-substituted glutathione + a halide anion + H(+)</text>
        <dbReference type="Rhea" id="RHEA:16437"/>
        <dbReference type="ChEBI" id="CHEBI:15378"/>
        <dbReference type="ChEBI" id="CHEBI:16042"/>
        <dbReference type="ChEBI" id="CHEBI:17792"/>
        <dbReference type="ChEBI" id="CHEBI:57925"/>
        <dbReference type="ChEBI" id="CHEBI:90779"/>
        <dbReference type="EC" id="2.5.1.18"/>
    </reaction>
</comment>
<dbReference type="InterPro" id="IPR014025">
    <property type="entry name" value="Glutaredoxin_subgr"/>
</dbReference>
<evidence type="ECO:0000256" key="3">
    <source>
        <dbReference type="ARBA" id="ARBA00022982"/>
    </source>
</evidence>
<feature type="chain" id="PRO_5009237375" evidence="8">
    <location>
        <begin position="27"/>
        <end position="138"/>
    </location>
</feature>
<dbReference type="OMA" id="DSTHAQF"/>
<keyword evidence="4" id="KW-1015">Disulfide bond</keyword>
<comment type="catalytic activity">
    <reaction evidence="1">
        <text>2 glutathione + H2O2 = glutathione disulfide + 2 H2O</text>
        <dbReference type="Rhea" id="RHEA:16833"/>
        <dbReference type="ChEBI" id="CHEBI:15377"/>
        <dbReference type="ChEBI" id="CHEBI:16240"/>
        <dbReference type="ChEBI" id="CHEBI:57925"/>
        <dbReference type="ChEBI" id="CHEBI:58297"/>
        <dbReference type="EC" id="1.11.1.9"/>
    </reaction>
</comment>
<dbReference type="CDD" id="cd03419">
    <property type="entry name" value="GRX_GRXh_1_2_like"/>
    <property type="match status" value="1"/>
</dbReference>
<evidence type="ECO:0000256" key="1">
    <source>
        <dbReference type="ARBA" id="ARBA00000217"/>
    </source>
</evidence>
<evidence type="ECO:0000256" key="6">
    <source>
        <dbReference type="ARBA" id="ARBA00035808"/>
    </source>
</evidence>
<evidence type="ECO:0000313" key="11">
    <source>
        <dbReference type="Proteomes" id="UP000190831"/>
    </source>
</evidence>
<organism evidence="10 11">
    <name type="scientific">Lachancea fermentati</name>
    <name type="common">Zygosaccharomyces fermentati</name>
    <dbReference type="NCBI Taxonomy" id="4955"/>
    <lineage>
        <taxon>Eukaryota</taxon>
        <taxon>Fungi</taxon>
        <taxon>Dikarya</taxon>
        <taxon>Ascomycota</taxon>
        <taxon>Saccharomycotina</taxon>
        <taxon>Saccharomycetes</taxon>
        <taxon>Saccharomycetales</taxon>
        <taxon>Saccharomycetaceae</taxon>
        <taxon>Lachancea</taxon>
    </lineage>
</organism>
<keyword evidence="2" id="KW-0813">Transport</keyword>
<dbReference type="PRINTS" id="PR00160">
    <property type="entry name" value="GLUTAREDOXIN"/>
</dbReference>
<dbReference type="InterPro" id="IPR011899">
    <property type="entry name" value="Glutaredoxin_euk/vir"/>
</dbReference>
<feature type="domain" description="Glutaredoxin" evidence="9">
    <location>
        <begin position="48"/>
        <end position="114"/>
    </location>
</feature>
<dbReference type="GO" id="GO:0004364">
    <property type="term" value="F:glutathione transferase activity"/>
    <property type="evidence" value="ECO:0007669"/>
    <property type="project" value="UniProtKB-EC"/>
</dbReference>